<feature type="region of interest" description="Disordered" evidence="1">
    <location>
        <begin position="65"/>
        <end position="91"/>
    </location>
</feature>
<dbReference type="InterPro" id="IPR058601">
    <property type="entry name" value="Phage_phiTE_015-like"/>
</dbReference>
<evidence type="ECO:0000256" key="1">
    <source>
        <dbReference type="SAM" id="MobiDB-lite"/>
    </source>
</evidence>
<gene>
    <name evidence="2" type="ORF">HH682_13600</name>
</gene>
<comment type="caution">
    <text evidence="2">The sequence shown here is derived from an EMBL/GenBank/DDBJ whole genome shotgun (WGS) entry which is preliminary data.</text>
</comment>
<protein>
    <submittedName>
        <fullName evidence="2">Uncharacterized protein</fullName>
    </submittedName>
</protein>
<dbReference type="Pfam" id="PF26207">
    <property type="entry name" value="Phage_phiTE_015"/>
    <property type="match status" value="1"/>
</dbReference>
<evidence type="ECO:0000313" key="2">
    <source>
        <dbReference type="EMBL" id="MBT0725434.1"/>
    </source>
</evidence>
<accession>A0ABS5SZ99</accession>
<organism evidence="2 3">
    <name type="scientific">Rosenbergiella gaditana</name>
    <dbReference type="NCBI Taxonomy" id="2726987"/>
    <lineage>
        <taxon>Bacteria</taxon>
        <taxon>Pseudomonadati</taxon>
        <taxon>Pseudomonadota</taxon>
        <taxon>Gammaproteobacteria</taxon>
        <taxon>Enterobacterales</taxon>
        <taxon>Erwiniaceae</taxon>
        <taxon>Rosenbergiella</taxon>
    </lineage>
</organism>
<keyword evidence="3" id="KW-1185">Reference proteome</keyword>
<name>A0ABS5SZ99_9GAMM</name>
<dbReference type="EMBL" id="JABBFR010000023">
    <property type="protein sequence ID" value="MBT0725434.1"/>
    <property type="molecule type" value="Genomic_DNA"/>
</dbReference>
<evidence type="ECO:0000313" key="3">
    <source>
        <dbReference type="Proteomes" id="UP000790096"/>
    </source>
</evidence>
<dbReference type="Proteomes" id="UP000790096">
    <property type="component" value="Unassembled WGS sequence"/>
</dbReference>
<reference evidence="2 3" key="1">
    <citation type="submission" date="2020-04" db="EMBL/GenBank/DDBJ databases">
        <title>Genome sequencing of Rosenbergiella species.</title>
        <authorList>
            <person name="Alvarez-Perez S."/>
            <person name="Lievens B."/>
        </authorList>
    </citation>
    <scope>NUCLEOTIDE SEQUENCE [LARGE SCALE GENOMIC DNA]</scope>
    <source>
        <strain evidence="2 3">S61</strain>
    </source>
</reference>
<proteinExistence type="predicted"/>
<sequence>MDESRKQFEEWAVYAYGDGCLTLRPNIQKYESWVLESAWHAWQASRQYQSVIAYLTHQGSAVSPDDFEGGEAEMHETAKREEWAPLVKKGD</sequence>
<feature type="compositionally biased region" description="Basic and acidic residues" evidence="1">
    <location>
        <begin position="72"/>
        <end position="91"/>
    </location>
</feature>
<dbReference type="RefSeq" id="WP_214238075.1">
    <property type="nucleotide sequence ID" value="NZ_JABBFR010000023.1"/>
</dbReference>